<dbReference type="OrthoDB" id="9787111at2"/>
<proteinExistence type="predicted"/>
<dbReference type="RefSeq" id="WP_095073055.1">
    <property type="nucleotide sequence ID" value="NZ_LT899436.1"/>
</dbReference>
<reference evidence="2 3" key="1">
    <citation type="submission" date="2017-07" db="EMBL/GenBank/DDBJ databases">
        <authorList>
            <person name="Sun Z.S."/>
            <person name="Albrecht U."/>
            <person name="Echele G."/>
            <person name="Lee C.C."/>
        </authorList>
    </citation>
    <scope>NUCLEOTIDE SEQUENCE [LARGE SCALE GENOMIC DNA]</scope>
    <source>
        <strain evidence="3">type strain: KCTC 22618</strain>
    </source>
</reference>
<sequence length="367" mass="41573">MKLLIITKNYPPSKGGMSVSCDRLVRNFRNNAIETHVIHFTNRRKKFVTQSMVNGTYTAIPIQNSEEFTLSLASEFILQLSFLKEITHIAAFGGNLPINLAPILAKWTSKKLITFIRGNDFDEGVFSKRRDNLLYALENSDYVFSVTNEKKEKINSLVTHNNTYFTPNGINCSLWEISSSHVDKIQELKQSFQDKTPIAIVGQLKEKKGILNFTETFSKFPYKDEYVICMIGDVSSETKQILDNLDVNVNFYPFANQNDLLLFYHAVNIIAIPSFYDGMPNVLLEAGATKNLIIGANIGGIKDVISDNSDGFLYNPLNPLTLLDLLLKVHRLTEEEKDKISSSLLNKIKTSYTEEKEISTYLNILKT</sequence>
<dbReference type="CDD" id="cd03801">
    <property type="entry name" value="GT4_PimA-like"/>
    <property type="match status" value="1"/>
</dbReference>
<dbReference type="Gene3D" id="3.40.50.2000">
    <property type="entry name" value="Glycogen Phosphorylase B"/>
    <property type="match status" value="2"/>
</dbReference>
<dbReference type="SUPFAM" id="SSF53756">
    <property type="entry name" value="UDP-Glycosyltransferase/glycogen phosphorylase"/>
    <property type="match status" value="1"/>
</dbReference>
<protein>
    <submittedName>
        <fullName evidence="2">Glycosyltransferase, family GT4</fullName>
        <ecNumber evidence="2">2.4.1.-</ecNumber>
    </submittedName>
</protein>
<gene>
    <name evidence="2" type="ORF">TJEJU_2806</name>
</gene>
<keyword evidence="2" id="KW-0328">Glycosyltransferase</keyword>
<accession>A0A238UDJ6</accession>
<dbReference type="InterPro" id="IPR001296">
    <property type="entry name" value="Glyco_trans_1"/>
</dbReference>
<dbReference type="InterPro" id="IPR050194">
    <property type="entry name" value="Glycosyltransferase_grp1"/>
</dbReference>
<dbReference type="Pfam" id="PF00534">
    <property type="entry name" value="Glycos_transf_1"/>
    <property type="match status" value="1"/>
</dbReference>
<dbReference type="EMBL" id="LT899436">
    <property type="protein sequence ID" value="SNR16480.1"/>
    <property type="molecule type" value="Genomic_DNA"/>
</dbReference>
<keyword evidence="2" id="KW-0808">Transferase</keyword>
<dbReference type="GO" id="GO:0016757">
    <property type="term" value="F:glycosyltransferase activity"/>
    <property type="evidence" value="ECO:0007669"/>
    <property type="project" value="UniProtKB-KW"/>
</dbReference>
<dbReference type="Proteomes" id="UP000215214">
    <property type="component" value="Chromosome TJEJU"/>
</dbReference>
<keyword evidence="3" id="KW-1185">Reference proteome</keyword>
<dbReference type="KEGG" id="tje:TJEJU_2806"/>
<dbReference type="PANTHER" id="PTHR45947:SF15">
    <property type="entry name" value="TEICHURONIC ACID BIOSYNTHESIS GLYCOSYLTRANSFERASE TUAC-RELATED"/>
    <property type="match status" value="1"/>
</dbReference>
<dbReference type="AlphaFoldDB" id="A0A238UDJ6"/>
<feature type="domain" description="Glycosyl transferase family 1" evidence="1">
    <location>
        <begin position="190"/>
        <end position="335"/>
    </location>
</feature>
<evidence type="ECO:0000313" key="2">
    <source>
        <dbReference type="EMBL" id="SNR16480.1"/>
    </source>
</evidence>
<dbReference type="EC" id="2.4.1.-" evidence="2"/>
<organism evidence="2 3">
    <name type="scientific">Tenacibaculum jejuense</name>
    <dbReference type="NCBI Taxonomy" id="584609"/>
    <lineage>
        <taxon>Bacteria</taxon>
        <taxon>Pseudomonadati</taxon>
        <taxon>Bacteroidota</taxon>
        <taxon>Flavobacteriia</taxon>
        <taxon>Flavobacteriales</taxon>
        <taxon>Flavobacteriaceae</taxon>
        <taxon>Tenacibaculum</taxon>
    </lineage>
</organism>
<name>A0A238UDJ6_9FLAO</name>
<evidence type="ECO:0000259" key="1">
    <source>
        <dbReference type="Pfam" id="PF00534"/>
    </source>
</evidence>
<evidence type="ECO:0000313" key="3">
    <source>
        <dbReference type="Proteomes" id="UP000215214"/>
    </source>
</evidence>
<dbReference type="PANTHER" id="PTHR45947">
    <property type="entry name" value="SULFOQUINOVOSYL TRANSFERASE SQD2"/>
    <property type="match status" value="1"/>
</dbReference>